<reference evidence="2 3" key="1">
    <citation type="journal article" date="2015" name="Fungal Genet. Biol.">
        <title>Evolution of novel wood decay mechanisms in Agaricales revealed by the genome sequences of Fistulina hepatica and Cylindrobasidium torrendii.</title>
        <authorList>
            <person name="Floudas D."/>
            <person name="Held B.W."/>
            <person name="Riley R."/>
            <person name="Nagy L.G."/>
            <person name="Koehler G."/>
            <person name="Ransdell A.S."/>
            <person name="Younus H."/>
            <person name="Chow J."/>
            <person name="Chiniquy J."/>
            <person name="Lipzen A."/>
            <person name="Tritt A."/>
            <person name="Sun H."/>
            <person name="Haridas S."/>
            <person name="LaButti K."/>
            <person name="Ohm R.A."/>
            <person name="Kues U."/>
            <person name="Blanchette R.A."/>
            <person name="Grigoriev I.V."/>
            <person name="Minto R.E."/>
            <person name="Hibbett D.S."/>
        </authorList>
    </citation>
    <scope>NUCLEOTIDE SEQUENCE [LARGE SCALE GENOMIC DNA]</scope>
    <source>
        <strain evidence="2 3">ATCC 64428</strain>
    </source>
</reference>
<dbReference type="PANTHER" id="PTHR14237">
    <property type="entry name" value="MOLYBDOPTERIN COFACTOR SULFURASE MOSC"/>
    <property type="match status" value="1"/>
</dbReference>
<name>A0A0D7AKZ4_9AGAR</name>
<organism evidence="2 3">
    <name type="scientific">Fistulina hepatica ATCC 64428</name>
    <dbReference type="NCBI Taxonomy" id="1128425"/>
    <lineage>
        <taxon>Eukaryota</taxon>
        <taxon>Fungi</taxon>
        <taxon>Dikarya</taxon>
        <taxon>Basidiomycota</taxon>
        <taxon>Agaricomycotina</taxon>
        <taxon>Agaricomycetes</taxon>
        <taxon>Agaricomycetidae</taxon>
        <taxon>Agaricales</taxon>
        <taxon>Fistulinaceae</taxon>
        <taxon>Fistulina</taxon>
    </lineage>
</organism>
<evidence type="ECO:0000313" key="3">
    <source>
        <dbReference type="Proteomes" id="UP000054144"/>
    </source>
</evidence>
<dbReference type="Gene3D" id="3.40.640.10">
    <property type="entry name" value="Type I PLP-dependent aspartate aminotransferase-like (Major domain)"/>
    <property type="match status" value="1"/>
</dbReference>
<dbReference type="InterPro" id="IPR015424">
    <property type="entry name" value="PyrdxlP-dep_Trfase"/>
</dbReference>
<dbReference type="InterPro" id="IPR015422">
    <property type="entry name" value="PyrdxlP-dep_Trfase_small"/>
</dbReference>
<accession>A0A0D7AKZ4</accession>
<dbReference type="AlphaFoldDB" id="A0A0D7AKZ4"/>
<dbReference type="InterPro" id="IPR000192">
    <property type="entry name" value="Aminotrans_V_dom"/>
</dbReference>
<dbReference type="GO" id="GO:0043545">
    <property type="term" value="P:molybdopterin cofactor metabolic process"/>
    <property type="evidence" value="ECO:0007669"/>
    <property type="project" value="TreeGrafter"/>
</dbReference>
<dbReference type="Pfam" id="PF00266">
    <property type="entry name" value="Aminotran_5"/>
    <property type="match status" value="1"/>
</dbReference>
<proteinExistence type="predicted"/>
<sequence length="543" mass="59369">MVSYYAIQTPPSDKCIPRSSLKLHPMRSLLAHIVTESPADSPNLLSGNARPVLWLYYAAASPTLASQASTGWIPINNSAEYRLTWTLDMLRRTDYSRLASSGETYVDYMGGAIYPESLVKMHTEFLSRHVLGNTHSVSNSSRLSNDCASEARDAVLSFFKAPPTYTVVFTANATAALKLVGESFPFSEGSIYVLGMDSHNSVNGIRQFATRKGASRILTSQRPINVDQCPSLFALTGQSNITNSKTSLSILEHAALLGYHTLLDASALAATSTISLQEYPVDAMAFSFYKICGWPTGVGALVVKKSFLSELQRPWFSGGNVDVVQVPGTVVTRTERLHERFEDGTINYLSLPAVTEGLRFVSAYLPFLPLRLSCLIHYLISELSQLHHDNGAPLIRILSRRPIRRLKSVGEQSDTGSIISLIFLDPNGDMIPNSFVVYAASRRRISLRCGCMCNPGGAAAILGIQESMAQLYPSVKLIDFERAVGRELGVVRISLGLASDFQDAWNVVQFAASLASQPVREPATIFTKRVTVQNFIGTVKSLI</sequence>
<dbReference type="GO" id="GO:0008265">
    <property type="term" value="F:molybdenum cofactor sulfurtransferase activity"/>
    <property type="evidence" value="ECO:0007669"/>
    <property type="project" value="TreeGrafter"/>
</dbReference>
<keyword evidence="2" id="KW-0808">Transferase</keyword>
<gene>
    <name evidence="2" type="ORF">FISHEDRAFT_64195</name>
</gene>
<dbReference type="SUPFAM" id="SSF53383">
    <property type="entry name" value="PLP-dependent transferases"/>
    <property type="match status" value="1"/>
</dbReference>
<protein>
    <submittedName>
        <fullName evidence="2">PLP-dependent transferase</fullName>
    </submittedName>
</protein>
<feature type="domain" description="Aminotransferase class V" evidence="1">
    <location>
        <begin position="105"/>
        <end position="363"/>
    </location>
</feature>
<dbReference type="EMBL" id="KN881650">
    <property type="protein sequence ID" value="KIY51458.1"/>
    <property type="molecule type" value="Genomic_DNA"/>
</dbReference>
<dbReference type="InterPro" id="IPR015421">
    <property type="entry name" value="PyrdxlP-dep_Trfase_major"/>
</dbReference>
<dbReference type="OrthoDB" id="10264306at2759"/>
<evidence type="ECO:0000259" key="1">
    <source>
        <dbReference type="Pfam" id="PF00266"/>
    </source>
</evidence>
<evidence type="ECO:0000313" key="2">
    <source>
        <dbReference type="EMBL" id="KIY51458.1"/>
    </source>
</evidence>
<keyword evidence="3" id="KW-1185">Reference proteome</keyword>
<dbReference type="Proteomes" id="UP000054144">
    <property type="component" value="Unassembled WGS sequence"/>
</dbReference>
<dbReference type="PANTHER" id="PTHR14237:SF80">
    <property type="entry name" value="MOLYBDENUM COFACTOR SULFURASE"/>
    <property type="match status" value="1"/>
</dbReference>
<dbReference type="Gene3D" id="3.90.1150.10">
    <property type="entry name" value="Aspartate Aminotransferase, domain 1"/>
    <property type="match status" value="1"/>
</dbReference>